<dbReference type="Proteomes" id="UP001589647">
    <property type="component" value="Unassembled WGS sequence"/>
</dbReference>
<keyword evidence="4" id="KW-1185">Reference proteome</keyword>
<feature type="transmembrane region" description="Helical" evidence="2">
    <location>
        <begin position="24"/>
        <end position="41"/>
    </location>
</feature>
<proteinExistence type="predicted"/>
<accession>A0ABV5IC26</accession>
<evidence type="ECO:0000256" key="2">
    <source>
        <dbReference type="SAM" id="Phobius"/>
    </source>
</evidence>
<feature type="region of interest" description="Disordered" evidence="1">
    <location>
        <begin position="116"/>
        <end position="156"/>
    </location>
</feature>
<gene>
    <name evidence="3" type="ORF">ACFFV7_12920</name>
</gene>
<feature type="transmembrane region" description="Helical" evidence="2">
    <location>
        <begin position="48"/>
        <end position="69"/>
    </location>
</feature>
<dbReference type="RefSeq" id="WP_189647139.1">
    <property type="nucleotide sequence ID" value="NZ_BMRC01000004.1"/>
</dbReference>
<name>A0ABV5IC26_9ACTN</name>
<evidence type="ECO:0000256" key="1">
    <source>
        <dbReference type="SAM" id="MobiDB-lite"/>
    </source>
</evidence>
<keyword evidence="2" id="KW-0812">Transmembrane</keyword>
<sequence length="156" mass="15911">MAAIPLIAAGLLYGPRTTPSGVDWAAAAALAGTAVLIGVLAGSRISPVASLLPGLAFSALAGATIVRVVTGGDRRMGFDLVPADYLDAYAALLNTWSFVIGGILLTASVFPSRWRARQGKAPAPEGEEPPPLPKRVPFASKRITSARPAPGPATGR</sequence>
<protein>
    <submittedName>
        <fullName evidence="3">Uncharacterized protein</fullName>
    </submittedName>
</protein>
<evidence type="ECO:0000313" key="3">
    <source>
        <dbReference type="EMBL" id="MFB9202093.1"/>
    </source>
</evidence>
<organism evidence="3 4">
    <name type="scientific">Nonomuraea spiralis</name>
    <dbReference type="NCBI Taxonomy" id="46182"/>
    <lineage>
        <taxon>Bacteria</taxon>
        <taxon>Bacillati</taxon>
        <taxon>Actinomycetota</taxon>
        <taxon>Actinomycetes</taxon>
        <taxon>Streptosporangiales</taxon>
        <taxon>Streptosporangiaceae</taxon>
        <taxon>Nonomuraea</taxon>
    </lineage>
</organism>
<comment type="caution">
    <text evidence="3">The sequence shown here is derived from an EMBL/GenBank/DDBJ whole genome shotgun (WGS) entry which is preliminary data.</text>
</comment>
<feature type="transmembrane region" description="Helical" evidence="2">
    <location>
        <begin position="89"/>
        <end position="110"/>
    </location>
</feature>
<keyword evidence="2" id="KW-0472">Membrane</keyword>
<keyword evidence="2" id="KW-1133">Transmembrane helix</keyword>
<dbReference type="EMBL" id="JBHMEI010000006">
    <property type="protein sequence ID" value="MFB9202093.1"/>
    <property type="molecule type" value="Genomic_DNA"/>
</dbReference>
<evidence type="ECO:0000313" key="4">
    <source>
        <dbReference type="Proteomes" id="UP001589647"/>
    </source>
</evidence>
<reference evidence="3 4" key="1">
    <citation type="submission" date="2024-09" db="EMBL/GenBank/DDBJ databases">
        <authorList>
            <person name="Sun Q."/>
            <person name="Mori K."/>
        </authorList>
    </citation>
    <scope>NUCLEOTIDE SEQUENCE [LARGE SCALE GENOMIC DNA]</scope>
    <source>
        <strain evidence="3 4">CCM 3426</strain>
    </source>
</reference>